<dbReference type="HOGENOM" id="CLU_114066_0_0_9"/>
<reference evidence="3 4" key="1">
    <citation type="submission" date="2009-01" db="EMBL/GenBank/DDBJ databases">
        <authorList>
            <person name="Qin X."/>
            <person name="Bachman B."/>
            <person name="Battles P."/>
            <person name="Bell A."/>
            <person name="Bess C."/>
            <person name="Bickham C."/>
            <person name="Chaboub L."/>
            <person name="Chen D."/>
            <person name="Coyle M."/>
            <person name="Deiros D.R."/>
            <person name="Dinh H."/>
            <person name="Forbes L."/>
            <person name="Fowler G."/>
            <person name="Francisco L."/>
            <person name="Fu Q."/>
            <person name="Gubbala S."/>
            <person name="Hale W."/>
            <person name="Han Y."/>
            <person name="Hemphill L."/>
            <person name="Highlander S.K."/>
            <person name="Hirani K."/>
            <person name="Hogues M."/>
            <person name="Jackson L."/>
            <person name="Jakkamsetti A."/>
            <person name="Javaid M."/>
            <person name="Jiang H."/>
            <person name="Korchina V."/>
            <person name="Kovar C."/>
            <person name="Lara F."/>
            <person name="Lee S."/>
            <person name="Mata R."/>
            <person name="Mathew T."/>
            <person name="Moen C."/>
            <person name="Morales K."/>
            <person name="Munidasa M."/>
            <person name="Nazareth L."/>
            <person name="Ngo R."/>
            <person name="Nguyen L."/>
            <person name="Okwuonu G."/>
            <person name="Ongeri F."/>
            <person name="Patil S."/>
            <person name="Petrosino J."/>
            <person name="Pham C."/>
            <person name="Pham P."/>
            <person name="Pu L.-L."/>
            <person name="Puazo M."/>
            <person name="Raj R."/>
            <person name="Reid J."/>
            <person name="Rouhana J."/>
            <person name="Saada N."/>
            <person name="Shang Y."/>
            <person name="Simmons D."/>
            <person name="Thornton R."/>
            <person name="Warren J."/>
            <person name="Weissenberger G."/>
            <person name="Zhang J."/>
            <person name="Zhang L."/>
            <person name="Zhou C."/>
            <person name="Zhu D."/>
            <person name="Muzny D."/>
            <person name="Worley K."/>
            <person name="Gibbs R."/>
        </authorList>
    </citation>
    <scope>NUCLEOTIDE SEQUENCE [LARGE SCALE GENOMIC DNA]</scope>
    <source>
        <strain evidence="4">ATCC 8290 / DSM 20176 / CCUG 30140 / JCM 1155 / KCTC 3500 / NBRC 15886 / NCIMB 8040 / NRRL B-1843 / 9</strain>
    </source>
</reference>
<dbReference type="EMBL" id="ACGP01000097">
    <property type="protein sequence ID" value="EEI25272.1"/>
    <property type="molecule type" value="Genomic_DNA"/>
</dbReference>
<sequence>MVIPNKLFTKWLLHDKVDYRGLTTLVSNDQLYIIRHIERKETAMKKLLLTSLIFGSLIGLANYTFMASASSQPKNVKTSFISKYEGTFRNKFYRVKKEFKVNLKFYDKQNTSVVKRAFVLPKGTVIVSHGEKYYKHYIVNNDFNVHALRHKLQRDISNDNNSQTSRLSFESRLPASKVTRITESGHHLPNNDWVFSDQPLKGPSDHLKK</sequence>
<keyword evidence="2" id="KW-0812">Transmembrane</keyword>
<evidence type="ECO:0000256" key="1">
    <source>
        <dbReference type="SAM" id="MobiDB-lite"/>
    </source>
</evidence>
<evidence type="ECO:0000256" key="2">
    <source>
        <dbReference type="SAM" id="Phobius"/>
    </source>
</evidence>
<dbReference type="Proteomes" id="UP000003752">
    <property type="component" value="Unassembled WGS sequence"/>
</dbReference>
<feature type="transmembrane region" description="Helical" evidence="2">
    <location>
        <begin position="47"/>
        <end position="66"/>
    </location>
</feature>
<comment type="caution">
    <text evidence="3">The sequence shown here is derived from an EMBL/GenBank/DDBJ whole genome shotgun (WGS) entry which is preliminary data.</text>
</comment>
<feature type="region of interest" description="Disordered" evidence="1">
    <location>
        <begin position="190"/>
        <end position="209"/>
    </location>
</feature>
<name>C0XHB0_LENH9</name>
<evidence type="ECO:0000313" key="3">
    <source>
        <dbReference type="EMBL" id="EEI25272.1"/>
    </source>
</evidence>
<protein>
    <submittedName>
        <fullName evidence="3">Uncharacterized protein</fullName>
    </submittedName>
</protein>
<proteinExistence type="predicted"/>
<evidence type="ECO:0000313" key="4">
    <source>
        <dbReference type="Proteomes" id="UP000003752"/>
    </source>
</evidence>
<accession>C0XHB0</accession>
<organism evidence="3 4">
    <name type="scientific">Lentilactobacillus hilgardii (strain ATCC 8290 / DSM 20176 / CCUG 30140 / JCM 1155 / KCTC 3500 / NBRC 15886 / NCIMB 8040 / NRRL B-1843 / 9)</name>
    <dbReference type="NCBI Taxonomy" id="1423757"/>
    <lineage>
        <taxon>Bacteria</taxon>
        <taxon>Bacillati</taxon>
        <taxon>Bacillota</taxon>
        <taxon>Bacilli</taxon>
        <taxon>Lactobacillales</taxon>
        <taxon>Lactobacillaceae</taxon>
        <taxon>Lentilactobacillus</taxon>
    </lineage>
</organism>
<dbReference type="PATRIC" id="fig|1423757.3.peg.161"/>
<keyword evidence="4" id="KW-1185">Reference proteome</keyword>
<keyword evidence="2" id="KW-0472">Membrane</keyword>
<keyword evidence="2" id="KW-1133">Transmembrane helix</keyword>
<gene>
    <name evidence="3" type="ORF">HMPREF0519_0640</name>
</gene>
<dbReference type="AlphaFoldDB" id="C0XHB0"/>